<evidence type="ECO:0000313" key="3">
    <source>
        <dbReference type="EMBL" id="PSW20820.1"/>
    </source>
</evidence>
<proteinExistence type="predicted"/>
<evidence type="ECO:0000256" key="1">
    <source>
        <dbReference type="SAM" id="SignalP"/>
    </source>
</evidence>
<evidence type="ECO:0000259" key="2">
    <source>
        <dbReference type="Pfam" id="PF07589"/>
    </source>
</evidence>
<dbReference type="InterPro" id="IPR013424">
    <property type="entry name" value="Ice-binding_C"/>
</dbReference>
<accession>A0A2T3NX12</accession>
<organism evidence="3 4">
    <name type="scientific">Photobacterium sanctipauli</name>
    <dbReference type="NCBI Taxonomy" id="1342794"/>
    <lineage>
        <taxon>Bacteria</taxon>
        <taxon>Pseudomonadati</taxon>
        <taxon>Pseudomonadota</taxon>
        <taxon>Gammaproteobacteria</taxon>
        <taxon>Vibrionales</taxon>
        <taxon>Vibrionaceae</taxon>
        <taxon>Photobacterium</taxon>
    </lineage>
</organism>
<keyword evidence="1" id="KW-0732">Signal</keyword>
<dbReference type="Pfam" id="PF07589">
    <property type="entry name" value="PEP-CTERM"/>
    <property type="match status" value="1"/>
</dbReference>
<keyword evidence="4" id="KW-1185">Reference proteome</keyword>
<dbReference type="EMBL" id="PYMA01000003">
    <property type="protein sequence ID" value="PSW20820.1"/>
    <property type="molecule type" value="Genomic_DNA"/>
</dbReference>
<protein>
    <submittedName>
        <fullName evidence="3">PEP-CTERM sorting domain-containing protein</fullName>
    </submittedName>
</protein>
<sequence>MHLNIGIHFAFTSFQSRRFVMNIRKSTLMLLCTTMMSSTALATPMFTGFISDGMLPNNTSDHFTLTNNSNAGETITKITFDISSTNLFFDTSNVAPGNIGNDFMTNGASDTVGETYPATAISNGSQSVDITFSNFDASETFIFGADFDDFGDIDGTHPDVSDLFGTTMAIMFSDGTTLLGEFIDTNSQGFGAEWSQVPEPSALSLLGLGLLAFGYRNKEKMTREI</sequence>
<feature type="signal peptide" evidence="1">
    <location>
        <begin position="1"/>
        <end position="42"/>
    </location>
</feature>
<dbReference type="Proteomes" id="UP000241771">
    <property type="component" value="Unassembled WGS sequence"/>
</dbReference>
<evidence type="ECO:0000313" key="4">
    <source>
        <dbReference type="Proteomes" id="UP000241771"/>
    </source>
</evidence>
<feature type="domain" description="Ice-binding protein C-terminal" evidence="2">
    <location>
        <begin position="196"/>
        <end position="216"/>
    </location>
</feature>
<comment type="caution">
    <text evidence="3">The sequence shown here is derived from an EMBL/GenBank/DDBJ whole genome shotgun (WGS) entry which is preliminary data.</text>
</comment>
<dbReference type="AlphaFoldDB" id="A0A2T3NX12"/>
<dbReference type="NCBIfam" id="TIGR02595">
    <property type="entry name" value="PEP_CTERM"/>
    <property type="match status" value="1"/>
</dbReference>
<reference evidence="3 4" key="1">
    <citation type="submission" date="2018-01" db="EMBL/GenBank/DDBJ databases">
        <title>Whole genome sequencing of Histamine producing bacteria.</title>
        <authorList>
            <person name="Butler K."/>
        </authorList>
    </citation>
    <scope>NUCLEOTIDE SEQUENCE [LARGE SCALE GENOMIC DNA]</scope>
    <source>
        <strain evidence="3 4">DSM 100436</strain>
    </source>
</reference>
<name>A0A2T3NX12_9GAMM</name>
<gene>
    <name evidence="3" type="ORF">C9I98_08255</name>
</gene>
<feature type="chain" id="PRO_5015433276" evidence="1">
    <location>
        <begin position="43"/>
        <end position="225"/>
    </location>
</feature>